<accession>A0AAW6P5B8</accession>
<dbReference type="AlphaFoldDB" id="A0AAW6P5B8"/>
<protein>
    <recommendedName>
        <fullName evidence="3">Aldehyde dehydrogenase</fullName>
    </recommendedName>
</protein>
<proteinExistence type="predicted"/>
<gene>
    <name evidence="1" type="ORF">P3W55_13595</name>
</gene>
<organism evidence="1 2">
    <name type="scientific">Pseudomonas citronellolis</name>
    <dbReference type="NCBI Taxonomy" id="53408"/>
    <lineage>
        <taxon>Bacteria</taxon>
        <taxon>Pseudomonadati</taxon>
        <taxon>Pseudomonadota</taxon>
        <taxon>Gammaproteobacteria</taxon>
        <taxon>Pseudomonadales</taxon>
        <taxon>Pseudomonadaceae</taxon>
        <taxon>Pseudomonas</taxon>
    </lineage>
</organism>
<dbReference type="Proteomes" id="UP001220662">
    <property type="component" value="Unassembled WGS sequence"/>
</dbReference>
<sequence length="65" mass="6990">MAIFILKERGGSLAVVVRAKCTSCARTVAVESAGAEGTMVWRDPRLSSVELVRETDKPGLILKSE</sequence>
<evidence type="ECO:0000313" key="2">
    <source>
        <dbReference type="Proteomes" id="UP001220662"/>
    </source>
</evidence>
<evidence type="ECO:0000313" key="1">
    <source>
        <dbReference type="EMBL" id="MDF3842745.1"/>
    </source>
</evidence>
<comment type="caution">
    <text evidence="1">The sequence shown here is derived from an EMBL/GenBank/DDBJ whole genome shotgun (WGS) entry which is preliminary data.</text>
</comment>
<evidence type="ECO:0008006" key="3">
    <source>
        <dbReference type="Google" id="ProtNLM"/>
    </source>
</evidence>
<name>A0AAW6P5B8_9PSED</name>
<dbReference type="EMBL" id="JARJLR010000233">
    <property type="protein sequence ID" value="MDF3842745.1"/>
    <property type="molecule type" value="Genomic_DNA"/>
</dbReference>
<reference evidence="1" key="1">
    <citation type="submission" date="2023-03" db="EMBL/GenBank/DDBJ databases">
        <title>Draft assemblies of triclosan tolerant bacteria isolated from returned activated sludge.</title>
        <authorList>
            <person name="Van Hamelsveld S."/>
        </authorList>
    </citation>
    <scope>NUCLEOTIDE SEQUENCE</scope>
    <source>
        <strain evidence="1">GW210015_S63</strain>
    </source>
</reference>
<dbReference type="RefSeq" id="WP_276214704.1">
    <property type="nucleotide sequence ID" value="NZ_JARJLR010000233.1"/>
</dbReference>